<keyword evidence="2" id="KW-0378">Hydrolase</keyword>
<dbReference type="FunCoup" id="L0ABL4">
    <property type="interactions" value="49"/>
</dbReference>
<reference evidence="3" key="1">
    <citation type="submission" date="2012-03" db="EMBL/GenBank/DDBJ databases">
        <title>Complete genome of Caldisphaera lagunensis DSM 15908.</title>
        <authorList>
            <person name="Lucas S."/>
            <person name="Copeland A."/>
            <person name="Lapidus A."/>
            <person name="Glavina del Rio T."/>
            <person name="Dalin E."/>
            <person name="Tice H."/>
            <person name="Bruce D."/>
            <person name="Goodwin L."/>
            <person name="Pitluck S."/>
            <person name="Peters L."/>
            <person name="Mikhailova N."/>
            <person name="Teshima H."/>
            <person name="Kyrpides N."/>
            <person name="Mavromatis K."/>
            <person name="Ivanova N."/>
            <person name="Brettin T."/>
            <person name="Detter J.C."/>
            <person name="Han C."/>
            <person name="Larimer F."/>
            <person name="Land M."/>
            <person name="Hauser L."/>
            <person name="Markowitz V."/>
            <person name="Cheng J.-F."/>
            <person name="Hugenholtz P."/>
            <person name="Woyke T."/>
            <person name="Wu D."/>
            <person name="Spring S."/>
            <person name="Schroeder M."/>
            <person name="Brambilla E."/>
            <person name="Klenk H.-P."/>
            <person name="Eisen J.A."/>
        </authorList>
    </citation>
    <scope>NUCLEOTIDE SEQUENCE [LARGE SCALE GENOMIC DNA]</scope>
    <source>
        <strain evidence="3">DSM 15908 / JCM 11604 / IC-154</strain>
    </source>
</reference>
<dbReference type="Proteomes" id="UP000010469">
    <property type="component" value="Chromosome"/>
</dbReference>
<protein>
    <submittedName>
        <fullName evidence="2">Putative amidohydrolase</fullName>
    </submittedName>
</protein>
<name>L0ABL4_CALLD</name>
<dbReference type="Gene3D" id="3.60.110.10">
    <property type="entry name" value="Carbon-nitrogen hydrolase"/>
    <property type="match status" value="1"/>
</dbReference>
<dbReference type="InParanoid" id="L0ABL4"/>
<organism evidence="2 3">
    <name type="scientific">Caldisphaera lagunensis (strain DSM 15908 / JCM 11604 / ANMR 0165 / IC-154)</name>
    <dbReference type="NCBI Taxonomy" id="1056495"/>
    <lineage>
        <taxon>Archaea</taxon>
        <taxon>Thermoproteota</taxon>
        <taxon>Thermoprotei</taxon>
        <taxon>Acidilobales</taxon>
        <taxon>Caldisphaeraceae</taxon>
        <taxon>Caldisphaera</taxon>
    </lineage>
</organism>
<dbReference type="InterPro" id="IPR003010">
    <property type="entry name" value="C-N_Hydrolase"/>
</dbReference>
<accession>L0ABL4</accession>
<dbReference type="AlphaFoldDB" id="L0ABL4"/>
<dbReference type="STRING" id="1056495.Calag_1092"/>
<evidence type="ECO:0000313" key="3">
    <source>
        <dbReference type="Proteomes" id="UP000010469"/>
    </source>
</evidence>
<dbReference type="eggNOG" id="arCOG00062">
    <property type="taxonomic scope" value="Archaea"/>
</dbReference>
<dbReference type="SUPFAM" id="SSF56317">
    <property type="entry name" value="Carbon-nitrogen hydrolase"/>
    <property type="match status" value="1"/>
</dbReference>
<dbReference type="InterPro" id="IPR036526">
    <property type="entry name" value="C-N_Hydrolase_sf"/>
</dbReference>
<dbReference type="GO" id="GO:0016787">
    <property type="term" value="F:hydrolase activity"/>
    <property type="evidence" value="ECO:0007669"/>
    <property type="project" value="UniProtKB-KW"/>
</dbReference>
<dbReference type="KEGG" id="clg:Calag_1092"/>
<dbReference type="CDD" id="cd07197">
    <property type="entry name" value="nitrilase"/>
    <property type="match status" value="1"/>
</dbReference>
<evidence type="ECO:0000259" key="1">
    <source>
        <dbReference type="PROSITE" id="PS50263"/>
    </source>
</evidence>
<dbReference type="Pfam" id="PF00795">
    <property type="entry name" value="CN_hydrolase"/>
    <property type="match status" value="1"/>
</dbReference>
<dbReference type="PROSITE" id="PS50263">
    <property type="entry name" value="CN_HYDROLASE"/>
    <property type="match status" value="1"/>
</dbReference>
<keyword evidence="3" id="KW-1185">Reference proteome</keyword>
<evidence type="ECO:0000313" key="2">
    <source>
        <dbReference type="EMBL" id="AFZ70814.1"/>
    </source>
</evidence>
<dbReference type="EMBL" id="CP003378">
    <property type="protein sequence ID" value="AFZ70814.1"/>
    <property type="molecule type" value="Genomic_DNA"/>
</dbReference>
<feature type="domain" description="CN hydrolase" evidence="1">
    <location>
        <begin position="1"/>
        <end position="276"/>
    </location>
</feature>
<proteinExistence type="predicted"/>
<gene>
    <name evidence="2" type="ordered locus">Calag_1092</name>
</gene>
<dbReference type="HOGENOM" id="CLU_890259_0_0_2"/>
<sequence length="308" mass="34747">MAIIHTRIKLGARRTNMKRLEELINRLIIEHEDIDLIYLPAYPLTGPIVGYYPNQKVKNILKNFAERLNGSEIQQNQTFMIVSKWSHEFGIYIIAGPIVERAGPRLYLTTFMSNPLGELAGKYRKIAITRSEEENGLTPGKTVEVFNIKKKNAYVGVFTDEDLGYPEIFKALSFIGANVIIGSMLPYESRFFKMKSESGTSMLTLDLESINNFLSVRSKETDLPVILVGGAVEGVNNSGYVAFMPTITSEPEIGVVKEKIISYDDIDLPIIVEVDTSTKPVQYDEISKLILKNLCRRNELNEKESDEI</sequence>